<reference evidence="9 10" key="1">
    <citation type="submission" date="2021-06" db="EMBL/GenBank/DDBJ databases">
        <authorList>
            <person name="Kallberg Y."/>
            <person name="Tangrot J."/>
            <person name="Rosling A."/>
        </authorList>
    </citation>
    <scope>NUCLEOTIDE SEQUENCE [LARGE SCALE GENOMIC DNA]</scope>
    <source>
        <strain evidence="9 10">120-4 pot B 10/14</strain>
    </source>
</reference>
<keyword evidence="7" id="KW-0539">Nucleus</keyword>
<gene>
    <name evidence="9" type="ORF">GMARGA_LOCUS31594</name>
</gene>
<comment type="similarity">
    <text evidence="4">Belongs to the RTC4 family.</text>
</comment>
<keyword evidence="6" id="KW-0963">Cytoplasm</keyword>
<protein>
    <recommendedName>
        <fullName evidence="5">Restriction of telomere capping protein 4</fullName>
    </recommendedName>
</protein>
<evidence type="ECO:0000256" key="4">
    <source>
        <dbReference type="ARBA" id="ARBA00009461"/>
    </source>
</evidence>
<dbReference type="Proteomes" id="UP000789901">
    <property type="component" value="Unassembled WGS sequence"/>
</dbReference>
<name>A0ABN7WKV3_GIGMA</name>
<proteinExistence type="inferred from homology"/>
<organism evidence="9 10">
    <name type="scientific">Gigaspora margarita</name>
    <dbReference type="NCBI Taxonomy" id="4874"/>
    <lineage>
        <taxon>Eukaryota</taxon>
        <taxon>Fungi</taxon>
        <taxon>Fungi incertae sedis</taxon>
        <taxon>Mucoromycota</taxon>
        <taxon>Glomeromycotina</taxon>
        <taxon>Glomeromycetes</taxon>
        <taxon>Diversisporales</taxon>
        <taxon>Gigasporaceae</taxon>
        <taxon>Gigaspora</taxon>
    </lineage>
</organism>
<dbReference type="InterPro" id="IPR028094">
    <property type="entry name" value="RTC4_C"/>
</dbReference>
<sequence length="151" mass="17142">RDQNEDTQCLYCGEALPSPLPLKVSKYLNDIATKKKSAHTAVEQYEFCQVHRGEGIIIPYRVKKGYLLQIDFTILPNRVRNLKCELLKVNGVLKANSSLLQINYFESFQPGYYGTKGLAIILKTLTEIFVQPKILTTNLCVLQLSSQYLAQ</sequence>
<evidence type="ECO:0000256" key="6">
    <source>
        <dbReference type="ARBA" id="ARBA00022490"/>
    </source>
</evidence>
<feature type="non-terminal residue" evidence="9">
    <location>
        <position position="1"/>
    </location>
</feature>
<evidence type="ECO:0000256" key="5">
    <source>
        <dbReference type="ARBA" id="ARBA00015162"/>
    </source>
</evidence>
<dbReference type="InterPro" id="IPR039024">
    <property type="entry name" value="RTC4"/>
</dbReference>
<comment type="caution">
    <text evidence="9">The sequence shown here is derived from an EMBL/GenBank/DDBJ whole genome shotgun (WGS) entry which is preliminary data.</text>
</comment>
<evidence type="ECO:0000256" key="7">
    <source>
        <dbReference type="ARBA" id="ARBA00023242"/>
    </source>
</evidence>
<evidence type="ECO:0000256" key="3">
    <source>
        <dbReference type="ARBA" id="ARBA00004496"/>
    </source>
</evidence>
<dbReference type="PANTHER" id="PTHR41391:SF1">
    <property type="entry name" value="RESTRICTION OF TELOMERE CAPPING PROTEIN 4"/>
    <property type="match status" value="1"/>
</dbReference>
<feature type="non-terminal residue" evidence="9">
    <location>
        <position position="151"/>
    </location>
</feature>
<evidence type="ECO:0000313" key="9">
    <source>
        <dbReference type="EMBL" id="CAG8833507.1"/>
    </source>
</evidence>
<dbReference type="PANTHER" id="PTHR41391">
    <property type="entry name" value="RESTRICTION OF TELOMERE CAPPING PROTEIN 4"/>
    <property type="match status" value="1"/>
</dbReference>
<feature type="domain" description="Restriction of telomere capping protein 4 C-terminal" evidence="8">
    <location>
        <begin position="93"/>
        <end position="131"/>
    </location>
</feature>
<evidence type="ECO:0000256" key="2">
    <source>
        <dbReference type="ARBA" id="ARBA00004123"/>
    </source>
</evidence>
<dbReference type="Pfam" id="PF14474">
    <property type="entry name" value="RTC4"/>
    <property type="match status" value="1"/>
</dbReference>
<dbReference type="EMBL" id="CAJVQB010047515">
    <property type="protein sequence ID" value="CAG8833507.1"/>
    <property type="molecule type" value="Genomic_DNA"/>
</dbReference>
<evidence type="ECO:0000313" key="10">
    <source>
        <dbReference type="Proteomes" id="UP000789901"/>
    </source>
</evidence>
<keyword evidence="10" id="KW-1185">Reference proteome</keyword>
<comment type="function">
    <text evidence="1">May be involved in a process influencing telomere capping.</text>
</comment>
<evidence type="ECO:0000256" key="1">
    <source>
        <dbReference type="ARBA" id="ARBA00002738"/>
    </source>
</evidence>
<accession>A0ABN7WKV3</accession>
<evidence type="ECO:0000259" key="8">
    <source>
        <dbReference type="Pfam" id="PF14474"/>
    </source>
</evidence>
<comment type="subcellular location">
    <subcellularLocation>
        <location evidence="3">Cytoplasm</location>
    </subcellularLocation>
    <subcellularLocation>
        <location evidence="2">Nucleus</location>
    </subcellularLocation>
</comment>